<keyword evidence="6 7" id="KW-0472">Membrane</keyword>
<keyword evidence="5 7" id="KW-1133">Transmembrane helix</keyword>
<dbReference type="PANTHER" id="PTHR40074:SF2">
    <property type="entry name" value="O-ACETYLTRANSFERASE WECH"/>
    <property type="match status" value="1"/>
</dbReference>
<dbReference type="PANTHER" id="PTHR40074">
    <property type="entry name" value="O-ACETYLTRANSFERASE WECH"/>
    <property type="match status" value="1"/>
</dbReference>
<comment type="subcellular location">
    <subcellularLocation>
        <location evidence="1">Cell membrane</location>
        <topology evidence="1">Multi-pass membrane protein</topology>
    </subcellularLocation>
</comment>
<dbReference type="AlphaFoldDB" id="A0A3E4X4H1"/>
<comment type="similarity">
    <text evidence="2">Belongs to the acyltransferase 3 family.</text>
</comment>
<reference evidence="9 10" key="1">
    <citation type="submission" date="2018-08" db="EMBL/GenBank/DDBJ databases">
        <title>A genome reference for cultivated species of the human gut microbiota.</title>
        <authorList>
            <person name="Zou Y."/>
            <person name="Xue W."/>
            <person name="Luo G."/>
        </authorList>
    </citation>
    <scope>NUCLEOTIDE SEQUENCE [LARGE SCALE GENOMIC DNA]</scope>
    <source>
        <strain evidence="9 10">OM08-12AT</strain>
    </source>
</reference>
<protein>
    <submittedName>
        <fullName evidence="9">Acyltransferase</fullName>
    </submittedName>
</protein>
<organism evidence="9 10">
    <name type="scientific">Agathobacter rectalis</name>
    <dbReference type="NCBI Taxonomy" id="39491"/>
    <lineage>
        <taxon>Bacteria</taxon>
        <taxon>Bacillati</taxon>
        <taxon>Bacillota</taxon>
        <taxon>Clostridia</taxon>
        <taxon>Lachnospirales</taxon>
        <taxon>Lachnospiraceae</taxon>
        <taxon>Agathobacter</taxon>
    </lineage>
</organism>
<feature type="transmembrane region" description="Helical" evidence="7">
    <location>
        <begin position="298"/>
        <end position="320"/>
    </location>
</feature>
<evidence type="ECO:0000256" key="4">
    <source>
        <dbReference type="ARBA" id="ARBA00022692"/>
    </source>
</evidence>
<feature type="transmembrane region" description="Helical" evidence="7">
    <location>
        <begin position="121"/>
        <end position="143"/>
    </location>
</feature>
<evidence type="ECO:0000256" key="6">
    <source>
        <dbReference type="ARBA" id="ARBA00023136"/>
    </source>
</evidence>
<dbReference type="GO" id="GO:0016413">
    <property type="term" value="F:O-acetyltransferase activity"/>
    <property type="evidence" value="ECO:0007669"/>
    <property type="project" value="TreeGrafter"/>
</dbReference>
<keyword evidence="9" id="KW-0012">Acyltransferase</keyword>
<proteinExistence type="inferred from homology"/>
<evidence type="ECO:0000259" key="8">
    <source>
        <dbReference type="Pfam" id="PF01757"/>
    </source>
</evidence>
<feature type="domain" description="Acyltransferase 3" evidence="8">
    <location>
        <begin position="19"/>
        <end position="317"/>
    </location>
</feature>
<feature type="transmembrane region" description="Helical" evidence="7">
    <location>
        <begin position="178"/>
        <end position="198"/>
    </location>
</feature>
<name>A0A3E4X4H1_9FIRM</name>
<feature type="transmembrane region" description="Helical" evidence="7">
    <location>
        <begin position="210"/>
        <end position="230"/>
    </location>
</feature>
<evidence type="ECO:0000256" key="1">
    <source>
        <dbReference type="ARBA" id="ARBA00004651"/>
    </source>
</evidence>
<evidence type="ECO:0000313" key="9">
    <source>
        <dbReference type="EMBL" id="RGM49374.1"/>
    </source>
</evidence>
<accession>A0A3E4X4H1</accession>
<comment type="caution">
    <text evidence="9">The sequence shown here is derived from an EMBL/GenBank/DDBJ whole genome shotgun (WGS) entry which is preliminary data.</text>
</comment>
<gene>
    <name evidence="9" type="ORF">DXC13_09075</name>
</gene>
<evidence type="ECO:0000256" key="3">
    <source>
        <dbReference type="ARBA" id="ARBA00022475"/>
    </source>
</evidence>
<evidence type="ECO:0000256" key="2">
    <source>
        <dbReference type="ARBA" id="ARBA00007400"/>
    </source>
</evidence>
<dbReference type="InterPro" id="IPR002656">
    <property type="entry name" value="Acyl_transf_3_dom"/>
</dbReference>
<dbReference type="GO" id="GO:0005886">
    <property type="term" value="C:plasma membrane"/>
    <property type="evidence" value="ECO:0007669"/>
    <property type="project" value="UniProtKB-SubCell"/>
</dbReference>
<feature type="transmembrane region" description="Helical" evidence="7">
    <location>
        <begin position="268"/>
        <end position="286"/>
    </location>
</feature>
<evidence type="ECO:0000313" key="10">
    <source>
        <dbReference type="Proteomes" id="UP000260717"/>
    </source>
</evidence>
<feature type="transmembrane region" description="Helical" evidence="7">
    <location>
        <begin position="150"/>
        <end position="166"/>
    </location>
</feature>
<dbReference type="Proteomes" id="UP000260717">
    <property type="component" value="Unassembled WGS sequence"/>
</dbReference>
<keyword evidence="9" id="KW-0808">Transferase</keyword>
<sequence>MKKIIRLLRRMRMYKNREVWIDLTKGFACILVALGHFFSSIMATEEGNGFVFLNWFVKTVYYFHVPLFFVCSGYLYQRINIKNRVLFLEKKLVELGIPFCFFSVAKFILKNHVENINDIINIIFVNPVPPYWYLYILFFLFLIIPQINKTIISLILLLISVVLRFLEPCIEYKVCYLISRSMICLIWFVLGMVIYQLGKSPKFCKFIDNLYCGIAMCILFMVSSTIEFLYDINNWVTNTILTFIIIFGVIIIFRNISSRFKLTNTQVIAEYSMPIYLIHTFFGVFFKDIINMLNLNFNFIIIMIGALFTVLGPCLLYSIVKKIWIFDFLFYPAKYIQFKK</sequence>
<dbReference type="GO" id="GO:0009246">
    <property type="term" value="P:enterobacterial common antigen biosynthetic process"/>
    <property type="evidence" value="ECO:0007669"/>
    <property type="project" value="TreeGrafter"/>
</dbReference>
<feature type="transmembrane region" description="Helical" evidence="7">
    <location>
        <begin position="236"/>
        <end position="256"/>
    </location>
</feature>
<keyword evidence="4 7" id="KW-0812">Transmembrane</keyword>
<keyword evidence="3" id="KW-1003">Cell membrane</keyword>
<evidence type="ECO:0000256" key="5">
    <source>
        <dbReference type="ARBA" id="ARBA00022989"/>
    </source>
</evidence>
<dbReference type="EMBL" id="QSTI01000012">
    <property type="protein sequence ID" value="RGM49374.1"/>
    <property type="molecule type" value="Genomic_DNA"/>
</dbReference>
<feature type="transmembrane region" description="Helical" evidence="7">
    <location>
        <begin position="59"/>
        <end position="76"/>
    </location>
</feature>
<evidence type="ECO:0000256" key="7">
    <source>
        <dbReference type="SAM" id="Phobius"/>
    </source>
</evidence>
<dbReference type="Pfam" id="PF01757">
    <property type="entry name" value="Acyl_transf_3"/>
    <property type="match status" value="1"/>
</dbReference>